<dbReference type="Pfam" id="PF09548">
    <property type="entry name" value="Spore_III_AB"/>
    <property type="match status" value="1"/>
</dbReference>
<dbReference type="RefSeq" id="WP_349144554.1">
    <property type="nucleotide sequence ID" value="NZ_JBBMFC010000016.1"/>
</dbReference>
<protein>
    <submittedName>
        <fullName evidence="1">Stage III sporulation protein AB</fullName>
    </submittedName>
</protein>
<evidence type="ECO:0000313" key="2">
    <source>
        <dbReference type="Proteomes" id="UP001470288"/>
    </source>
</evidence>
<name>A0ABV1I3G2_9FIRM</name>
<reference evidence="1 2" key="1">
    <citation type="submission" date="2024-03" db="EMBL/GenBank/DDBJ databases">
        <title>Human intestinal bacterial collection.</title>
        <authorList>
            <person name="Pauvert C."/>
            <person name="Hitch T.C.A."/>
            <person name="Clavel T."/>
        </authorList>
    </citation>
    <scope>NUCLEOTIDE SEQUENCE [LARGE SCALE GENOMIC DNA]</scope>
    <source>
        <strain evidence="1 2">CLA-AA-H78B</strain>
    </source>
</reference>
<evidence type="ECO:0000313" key="1">
    <source>
        <dbReference type="EMBL" id="MEQ2579134.1"/>
    </source>
</evidence>
<organism evidence="1 2">
    <name type="scientific">Hominiventricola aquisgranensis</name>
    <dbReference type="NCBI Taxonomy" id="3133164"/>
    <lineage>
        <taxon>Bacteria</taxon>
        <taxon>Bacillati</taxon>
        <taxon>Bacillota</taxon>
        <taxon>Clostridia</taxon>
        <taxon>Lachnospirales</taxon>
        <taxon>Lachnospiraceae</taxon>
        <taxon>Hominiventricola</taxon>
    </lineage>
</organism>
<sequence length="172" mass="19327">MLKIMGWSLILVGGLGFGDAAARELGKRVAQLEELQRLLLILQGEIRCVRLTLPAVCELLAKDAKAPFQQFFWKVSEDLGKRTGQTAGEIWSRNLKEIQKLLFLTKKEQQDLEEFGQLLGRMDMPMQLNAIQFYQEKIMLSLAEAKAAADSRQKLYRYLGALGGAALVLVIM</sequence>
<keyword evidence="2" id="KW-1185">Reference proteome</keyword>
<dbReference type="PIRSF" id="PIRSF021435">
    <property type="entry name" value="SpoIIIAB"/>
    <property type="match status" value="1"/>
</dbReference>
<accession>A0ABV1I3G2</accession>
<dbReference type="Proteomes" id="UP001470288">
    <property type="component" value="Unassembled WGS sequence"/>
</dbReference>
<proteinExistence type="predicted"/>
<comment type="caution">
    <text evidence="1">The sequence shown here is derived from an EMBL/GenBank/DDBJ whole genome shotgun (WGS) entry which is preliminary data.</text>
</comment>
<gene>
    <name evidence="1" type="ORF">WMO62_09870</name>
</gene>
<dbReference type="InterPro" id="IPR014198">
    <property type="entry name" value="Spore_III_AB"/>
</dbReference>
<dbReference type="EMBL" id="JBBMFC010000016">
    <property type="protein sequence ID" value="MEQ2579134.1"/>
    <property type="molecule type" value="Genomic_DNA"/>
</dbReference>